<protein>
    <submittedName>
        <fullName evidence="5">Carboxypeptidase 2 like protein</fullName>
    </submittedName>
</protein>
<keyword evidence="5" id="KW-0121">Carboxypeptidase</keyword>
<dbReference type="GO" id="GO:0008270">
    <property type="term" value="F:zinc ion binding"/>
    <property type="evidence" value="ECO:0007669"/>
    <property type="project" value="InterPro"/>
</dbReference>
<accession>A0A0F4GI74</accession>
<dbReference type="InterPro" id="IPR000834">
    <property type="entry name" value="Peptidase_M14"/>
</dbReference>
<keyword evidence="6" id="KW-1185">Reference proteome</keyword>
<dbReference type="Pfam" id="PF00246">
    <property type="entry name" value="Peptidase_M14"/>
    <property type="match status" value="1"/>
</dbReference>
<evidence type="ECO:0000313" key="6">
    <source>
        <dbReference type="Proteomes" id="UP000033647"/>
    </source>
</evidence>
<comment type="similarity">
    <text evidence="1 2">Belongs to the peptidase M14 family.</text>
</comment>
<evidence type="ECO:0000259" key="4">
    <source>
        <dbReference type="PROSITE" id="PS52035"/>
    </source>
</evidence>
<dbReference type="GO" id="GO:0006508">
    <property type="term" value="P:proteolysis"/>
    <property type="evidence" value="ECO:0007669"/>
    <property type="project" value="InterPro"/>
</dbReference>
<organism evidence="5 6">
    <name type="scientific">Zymoseptoria brevis</name>
    <dbReference type="NCBI Taxonomy" id="1047168"/>
    <lineage>
        <taxon>Eukaryota</taxon>
        <taxon>Fungi</taxon>
        <taxon>Dikarya</taxon>
        <taxon>Ascomycota</taxon>
        <taxon>Pezizomycotina</taxon>
        <taxon>Dothideomycetes</taxon>
        <taxon>Dothideomycetidae</taxon>
        <taxon>Mycosphaerellales</taxon>
        <taxon>Mycosphaerellaceae</taxon>
        <taxon>Zymoseptoria</taxon>
    </lineage>
</organism>
<keyword evidence="5" id="KW-0645">Protease</keyword>
<feature type="signal peptide" evidence="3">
    <location>
        <begin position="1"/>
        <end position="26"/>
    </location>
</feature>
<sequence>MALNSKSSLRLLQIACFGLLTATVRAQSDPTPRSGSTYGSNYLRTTRDSDVVSTAFEDVDGIELLSPFFMKSESVNAGFANGTQGPTDDSELGEYANPDTKVSGIDMSTDYFIRTLANRNDWMSYRPGEFLSEEGRAINYVYLSEPSTEPLVASANSTKLKVYIQAAIHGNEPAADQAALALLGKMDANQTWTASLLSKMDILMLPRYNVDGVHYFQRALANNLDGNREAIKLDRQPSRDIRQRFIDFGPHIAVDLHEFTAPTIYGGDYQHAADALISGGVNPNIHPTIRSEVLDRFIPAMGRRLESYDLRWAPYVTGAGSNISGSEIVFEEAVTEARTGRNAMGLSQAISFLLEMRGIRIAGQHFQRRVATALLKLEAILETARDDADEVFSNVESAREDFINGTEDIVVTDSYTPTNATFPLVNRETGQVEQVPITFITTTPSIANLTRSRPSAYLIPRAWSDVAARLRVLGLEVQTLESTYRGNVEALYVKNSTLDTSLYEGHVLNTLVMESEMIDVELPAGSFWVSTAQKNAALAFVALEPENIDSFATFSLVPLEVGDEYPIFRVLRGVV</sequence>
<feature type="domain" description="Peptidase M14" evidence="4">
    <location>
        <begin position="94"/>
        <end position="384"/>
    </location>
</feature>
<gene>
    <name evidence="5" type="ORF">TI39_contig553g00017</name>
</gene>
<evidence type="ECO:0000313" key="5">
    <source>
        <dbReference type="EMBL" id="KJX97134.1"/>
    </source>
</evidence>
<feature type="chain" id="PRO_5002468508" evidence="3">
    <location>
        <begin position="27"/>
        <end position="575"/>
    </location>
</feature>
<name>A0A0F4GI74_9PEZI</name>
<dbReference type="EMBL" id="LAFY01000545">
    <property type="protein sequence ID" value="KJX97134.1"/>
    <property type="molecule type" value="Genomic_DNA"/>
</dbReference>
<dbReference type="OrthoDB" id="3626597at2759"/>
<dbReference type="PROSITE" id="PS52035">
    <property type="entry name" value="PEPTIDASE_M14"/>
    <property type="match status" value="1"/>
</dbReference>
<dbReference type="Gene3D" id="3.40.630.10">
    <property type="entry name" value="Zn peptidases"/>
    <property type="match status" value="1"/>
</dbReference>
<comment type="caution">
    <text evidence="5">The sequence shown here is derived from an EMBL/GenBank/DDBJ whole genome shotgun (WGS) entry which is preliminary data.</text>
</comment>
<dbReference type="AlphaFoldDB" id="A0A0F4GI74"/>
<evidence type="ECO:0000256" key="3">
    <source>
        <dbReference type="SAM" id="SignalP"/>
    </source>
</evidence>
<reference evidence="5 6" key="1">
    <citation type="submission" date="2015-03" db="EMBL/GenBank/DDBJ databases">
        <title>RNA-seq based gene annotation and comparative genomics of four Zymoseptoria species reveal species-specific pathogenicity related genes and transposable element activity.</title>
        <authorList>
            <person name="Grandaubert J."/>
            <person name="Bhattacharyya A."/>
            <person name="Stukenbrock E.H."/>
        </authorList>
    </citation>
    <scope>NUCLEOTIDE SEQUENCE [LARGE SCALE GENOMIC DNA]</scope>
    <source>
        <strain evidence="5 6">Zb18110</strain>
    </source>
</reference>
<feature type="active site" description="Proton donor/acceptor" evidence="2">
    <location>
        <position position="355"/>
    </location>
</feature>
<evidence type="ECO:0000256" key="2">
    <source>
        <dbReference type="PROSITE-ProRule" id="PRU01379"/>
    </source>
</evidence>
<evidence type="ECO:0000256" key="1">
    <source>
        <dbReference type="ARBA" id="ARBA00005988"/>
    </source>
</evidence>
<dbReference type="Proteomes" id="UP000033647">
    <property type="component" value="Unassembled WGS sequence"/>
</dbReference>
<keyword evidence="3" id="KW-0732">Signal</keyword>
<dbReference type="SUPFAM" id="SSF53187">
    <property type="entry name" value="Zn-dependent exopeptidases"/>
    <property type="match status" value="1"/>
</dbReference>
<proteinExistence type="inferred from homology"/>
<keyword evidence="5" id="KW-0378">Hydrolase</keyword>
<dbReference type="GO" id="GO:0004181">
    <property type="term" value="F:metallocarboxypeptidase activity"/>
    <property type="evidence" value="ECO:0007669"/>
    <property type="project" value="InterPro"/>
</dbReference>